<dbReference type="OrthoDB" id="2081253at2"/>
<dbReference type="InterPro" id="IPR006522">
    <property type="entry name" value="Phage_virion_morphogenesis"/>
</dbReference>
<evidence type="ECO:0000313" key="2">
    <source>
        <dbReference type="Proteomes" id="UP000297475"/>
    </source>
</evidence>
<dbReference type="Pfam" id="PF05069">
    <property type="entry name" value="Phage_tail_S"/>
    <property type="match status" value="1"/>
</dbReference>
<name>A0A4Z0WED8_9GAMM</name>
<organism evidence="1 2">
    <name type="scientific">Natronospirillum operosum</name>
    <dbReference type="NCBI Taxonomy" id="2759953"/>
    <lineage>
        <taxon>Bacteria</taxon>
        <taxon>Pseudomonadati</taxon>
        <taxon>Pseudomonadota</taxon>
        <taxon>Gammaproteobacteria</taxon>
        <taxon>Oceanospirillales</taxon>
        <taxon>Natronospirillaceae</taxon>
        <taxon>Natronospirillum</taxon>
    </lineage>
</organism>
<dbReference type="Proteomes" id="UP000297475">
    <property type="component" value="Unassembled WGS sequence"/>
</dbReference>
<evidence type="ECO:0000313" key="1">
    <source>
        <dbReference type="EMBL" id="TGG92523.1"/>
    </source>
</evidence>
<proteinExistence type="predicted"/>
<gene>
    <name evidence="1" type="ORF">E4656_13725</name>
</gene>
<comment type="caution">
    <text evidence="1">The sequence shown here is derived from an EMBL/GenBank/DDBJ whole genome shotgun (WGS) entry which is preliminary data.</text>
</comment>
<sequence>MAGVHIQVDTREVSQALERLVRFGRRPDAALKDVGEYMQRSVDDRFISQTDPDGQAWAPNTAATLLRKRNPKVLHESTILRGSIHYQVSGGELRQGTPMIYGAVQQLGAGKGDFGKTSKGGPIPWGDIPARRFLGFSTGDRGEILRLLEEHGTGAWSGR</sequence>
<dbReference type="EMBL" id="SRMF01000005">
    <property type="protein sequence ID" value="TGG92523.1"/>
    <property type="molecule type" value="Genomic_DNA"/>
</dbReference>
<dbReference type="AlphaFoldDB" id="A0A4Z0WED8"/>
<reference evidence="1 2" key="1">
    <citation type="submission" date="2019-04" db="EMBL/GenBank/DDBJ databases">
        <title>Natronospirillum operosus gen. nov., sp. nov., a haloalkaliphilic satellite isolated from decaying biomass of laboratory culture of cyanobacterium Geitlerinema sp. and proposal of Natronospirillaceae fam. nov. and Saccharospirillaceae fam. nov.</title>
        <authorList>
            <person name="Kevbrin V."/>
            <person name="Boltyanskaya Y."/>
            <person name="Koziaeva V."/>
            <person name="Grouzdev D.S."/>
            <person name="Park M."/>
            <person name="Cho J."/>
        </authorList>
    </citation>
    <scope>NUCLEOTIDE SEQUENCE [LARGE SCALE GENOMIC DNA]</scope>
    <source>
        <strain evidence="1 2">G-116</strain>
    </source>
</reference>
<keyword evidence="2" id="KW-1185">Reference proteome</keyword>
<protein>
    <submittedName>
        <fullName evidence="1">Phage virion morphogenesis protein</fullName>
    </submittedName>
</protein>
<dbReference type="RefSeq" id="WP_135483856.1">
    <property type="nucleotide sequence ID" value="NZ_SRMF01000005.1"/>
</dbReference>
<accession>A0A4Z0WED8</accession>